<evidence type="ECO:0000256" key="1">
    <source>
        <dbReference type="SAM" id="MobiDB-lite"/>
    </source>
</evidence>
<dbReference type="Proteomes" id="UP000504606">
    <property type="component" value="Unplaced"/>
</dbReference>
<dbReference type="AlphaFoldDB" id="A0A9C6XT12"/>
<feature type="region of interest" description="Disordered" evidence="1">
    <location>
        <begin position="1"/>
        <end position="138"/>
    </location>
</feature>
<dbReference type="PANTHER" id="PTHR34153">
    <property type="entry name" value="SI:CH211-262H13.3-RELATED-RELATED"/>
    <property type="match status" value="1"/>
</dbReference>
<evidence type="ECO:0000313" key="2">
    <source>
        <dbReference type="Proteomes" id="UP000504606"/>
    </source>
</evidence>
<evidence type="ECO:0000313" key="3">
    <source>
        <dbReference type="RefSeq" id="XP_052130005.1"/>
    </source>
</evidence>
<gene>
    <name evidence="3" type="primary">LOC127751069</name>
</gene>
<name>A0A9C6XT12_FRAOC</name>
<keyword evidence="2" id="KW-1185">Reference proteome</keyword>
<dbReference type="RefSeq" id="XP_052130005.1">
    <property type="nucleotide sequence ID" value="XM_052274045.1"/>
</dbReference>
<dbReference type="KEGG" id="foc:127751069"/>
<protein>
    <submittedName>
        <fullName evidence="3">Uncharacterized protein LOC127751069</fullName>
    </submittedName>
</protein>
<dbReference type="OrthoDB" id="7545960at2759"/>
<dbReference type="GeneID" id="127751069"/>
<dbReference type="PANTHER" id="PTHR34153:SF2">
    <property type="entry name" value="SI:CH211-262H13.3-RELATED"/>
    <property type="match status" value="1"/>
</dbReference>
<sequence length="309" mass="33502">MSLLPEVNSVTDINPLEEGTLLHSPGSHRNVGDLDIASEPGSDDDPSYGKNNEMRSEENSFGFGSPKGDALGPSGEGAFGSQSDNSLQPSDDGFDDSEGGSHQDGDDQSVEGDLDSSGPDDASSISDEALKVRKSSKRDKKEEDELVSIVLMKLTQKLDAVSLNQAVIIRAVDPDMAKVIRPAEFPHTPLAKVKHFAKLEKFLKNATNFAAMRDKMWMSIGGCGDERKATGRILTDLFQYSCAKDVSWGGSKGMKCAFGQSETCKALFGAIGMAYKGTDLTQCELKIKDWFRTAPAAYERLMKRKMSKQ</sequence>
<feature type="compositionally biased region" description="Polar residues" evidence="1">
    <location>
        <begin position="80"/>
        <end position="89"/>
    </location>
</feature>
<proteinExistence type="predicted"/>
<organism evidence="2 3">
    <name type="scientific">Frankliniella occidentalis</name>
    <name type="common">Western flower thrips</name>
    <name type="synonym">Euthrips occidentalis</name>
    <dbReference type="NCBI Taxonomy" id="133901"/>
    <lineage>
        <taxon>Eukaryota</taxon>
        <taxon>Metazoa</taxon>
        <taxon>Ecdysozoa</taxon>
        <taxon>Arthropoda</taxon>
        <taxon>Hexapoda</taxon>
        <taxon>Insecta</taxon>
        <taxon>Pterygota</taxon>
        <taxon>Neoptera</taxon>
        <taxon>Paraneoptera</taxon>
        <taxon>Thysanoptera</taxon>
        <taxon>Terebrantia</taxon>
        <taxon>Thripoidea</taxon>
        <taxon>Thripidae</taxon>
        <taxon>Frankliniella</taxon>
    </lineage>
</organism>
<reference evidence="3" key="1">
    <citation type="submission" date="2025-08" db="UniProtKB">
        <authorList>
            <consortium name="RefSeq"/>
        </authorList>
    </citation>
    <scope>IDENTIFICATION</scope>
    <source>
        <tissue evidence="3">Whole organism</tissue>
    </source>
</reference>
<accession>A0A9C6XT12</accession>